<dbReference type="RefSeq" id="WP_006689379.1">
    <property type="nucleotide sequence ID" value="NZ_GG694006.1"/>
</dbReference>
<dbReference type="HOGENOM" id="CLU_2107325_0_0_9"/>
<dbReference type="AlphaFoldDB" id="C4V2A0"/>
<dbReference type="OrthoDB" id="1666018at2"/>
<feature type="transmembrane region" description="Helical" evidence="1">
    <location>
        <begin position="64"/>
        <end position="81"/>
    </location>
</feature>
<evidence type="ECO:0000313" key="3">
    <source>
        <dbReference type="Proteomes" id="UP000005309"/>
    </source>
</evidence>
<dbReference type="eggNOG" id="ENOG5033UXB">
    <property type="taxonomic scope" value="Bacteria"/>
</dbReference>
<gene>
    <name evidence="2" type="ORF">HMPREF0908_0644</name>
</gene>
<comment type="caution">
    <text evidence="2">The sequence shown here is derived from an EMBL/GenBank/DDBJ whole genome shotgun (WGS) entry which is preliminary data.</text>
</comment>
<accession>C4V2A0</accession>
<evidence type="ECO:0000256" key="1">
    <source>
        <dbReference type="SAM" id="Phobius"/>
    </source>
</evidence>
<name>C4V2A0_9FIRM</name>
<organism evidence="2 3">
    <name type="scientific">Selenomonas flueggei ATCC 43531</name>
    <dbReference type="NCBI Taxonomy" id="638302"/>
    <lineage>
        <taxon>Bacteria</taxon>
        <taxon>Bacillati</taxon>
        <taxon>Bacillota</taxon>
        <taxon>Negativicutes</taxon>
        <taxon>Selenomonadales</taxon>
        <taxon>Selenomonadaceae</taxon>
        <taxon>Selenomonas</taxon>
    </lineage>
</organism>
<reference evidence="2 3" key="1">
    <citation type="submission" date="2009-04" db="EMBL/GenBank/DDBJ databases">
        <authorList>
            <person name="Qin X."/>
            <person name="Bachman B."/>
            <person name="Battles P."/>
            <person name="Bell A."/>
            <person name="Bess C."/>
            <person name="Bickham C."/>
            <person name="Chaboub L."/>
            <person name="Chen D."/>
            <person name="Coyle M."/>
            <person name="Deiros D.R."/>
            <person name="Dinh H."/>
            <person name="Forbes L."/>
            <person name="Fowler G."/>
            <person name="Francisco L."/>
            <person name="Fu Q."/>
            <person name="Gubbala S."/>
            <person name="Hale W."/>
            <person name="Han Y."/>
            <person name="Hemphill L."/>
            <person name="Highlander S.K."/>
            <person name="Hirani K."/>
            <person name="Hogues M."/>
            <person name="Jackson L."/>
            <person name="Jakkamsetti A."/>
            <person name="Javaid M."/>
            <person name="Jiang H."/>
            <person name="Korchina V."/>
            <person name="Kovar C."/>
            <person name="Lara F."/>
            <person name="Lee S."/>
            <person name="Mata R."/>
            <person name="Mathew T."/>
            <person name="Moen C."/>
            <person name="Morales K."/>
            <person name="Munidasa M."/>
            <person name="Nazareth L."/>
            <person name="Ngo R."/>
            <person name="Nguyen L."/>
            <person name="Okwuonu G."/>
            <person name="Ongeri F."/>
            <person name="Patil S."/>
            <person name="Petrosino J."/>
            <person name="Pham C."/>
            <person name="Pham P."/>
            <person name="Pu L.-L."/>
            <person name="Puazo M."/>
            <person name="Raj R."/>
            <person name="Reid J."/>
            <person name="Rouhana J."/>
            <person name="Saada N."/>
            <person name="Shang Y."/>
            <person name="Simmons D."/>
            <person name="Thornton R."/>
            <person name="Warren J."/>
            <person name="Weissenberger G."/>
            <person name="Zhang J."/>
            <person name="Zhang L."/>
            <person name="Zhou C."/>
            <person name="Zhu D."/>
            <person name="Muzny D."/>
            <person name="Worley K."/>
            <person name="Gibbs R."/>
        </authorList>
    </citation>
    <scope>NUCLEOTIDE SEQUENCE [LARGE SCALE GENOMIC DNA]</scope>
    <source>
        <strain evidence="2 3">ATCC 43531</strain>
    </source>
</reference>
<evidence type="ECO:0008006" key="4">
    <source>
        <dbReference type="Google" id="ProtNLM"/>
    </source>
</evidence>
<feature type="transmembrane region" description="Helical" evidence="1">
    <location>
        <begin position="93"/>
        <end position="114"/>
    </location>
</feature>
<proteinExistence type="predicted"/>
<keyword evidence="3" id="KW-1185">Reference proteome</keyword>
<sequence>MSFHYRWFDREQEKFNEMGIPLTRAEIDAYERKKETECLFSRGEQTGIVLTALIFAYGWTQDDLSLIFFCLSFLIFELRKIAAYFSSAYGRDIANVMQGFSLSLLLGAFVLLFMT</sequence>
<dbReference type="Proteomes" id="UP000005309">
    <property type="component" value="Unassembled WGS sequence"/>
</dbReference>
<keyword evidence="1" id="KW-0472">Membrane</keyword>
<keyword evidence="1" id="KW-0812">Transmembrane</keyword>
<dbReference type="STRING" id="638302.HMPREF0908_0644"/>
<protein>
    <recommendedName>
        <fullName evidence="4">MAPEG family protein</fullName>
    </recommendedName>
</protein>
<dbReference type="EMBL" id="ACLA01000010">
    <property type="protein sequence ID" value="EEQ48914.1"/>
    <property type="molecule type" value="Genomic_DNA"/>
</dbReference>
<evidence type="ECO:0000313" key="2">
    <source>
        <dbReference type="EMBL" id="EEQ48914.1"/>
    </source>
</evidence>
<keyword evidence="1" id="KW-1133">Transmembrane helix</keyword>